<dbReference type="InterPro" id="IPR052969">
    <property type="entry name" value="Thr-specific_kinase-like"/>
</dbReference>
<dbReference type="GO" id="GO:0005737">
    <property type="term" value="C:cytoplasm"/>
    <property type="evidence" value="ECO:0007669"/>
    <property type="project" value="TreeGrafter"/>
</dbReference>
<protein>
    <submittedName>
        <fullName evidence="3">Serine/threonine protein kinase</fullName>
    </submittedName>
</protein>
<dbReference type="Proteomes" id="UP000247483">
    <property type="component" value="Unassembled WGS sequence"/>
</dbReference>
<dbReference type="Gene3D" id="3.40.50.410">
    <property type="entry name" value="von Willebrand factor, type A domain"/>
    <property type="match status" value="1"/>
</dbReference>
<dbReference type="PANTHER" id="PTHR47763">
    <property type="entry name" value="ALPHA-PROTEIN KINASE VWKA"/>
    <property type="match status" value="1"/>
</dbReference>
<dbReference type="CDD" id="cd00198">
    <property type="entry name" value="vWFA"/>
    <property type="match status" value="1"/>
</dbReference>
<dbReference type="PANTHER" id="PTHR47763:SF1">
    <property type="entry name" value="DUF659 DOMAIN-CONTAINING PROTEIN"/>
    <property type="match status" value="1"/>
</dbReference>
<reference evidence="3 4" key="1">
    <citation type="submission" date="2018-05" db="EMBL/GenBank/DDBJ databases">
        <title>Reference genomes for bee gut microbiota database.</title>
        <authorList>
            <person name="Ellegaard K.M."/>
        </authorList>
    </citation>
    <scope>NUCLEOTIDE SEQUENCE [LARGE SCALE GENOMIC DNA]</scope>
    <source>
        <strain evidence="3 4">ESL0177</strain>
    </source>
</reference>
<gene>
    <name evidence="3" type="ORF">DKK79_01225</name>
</gene>
<evidence type="ECO:0000313" key="3">
    <source>
        <dbReference type="EMBL" id="PXZ06772.1"/>
    </source>
</evidence>
<accession>A0A2V4E0R4</accession>
<dbReference type="AlphaFoldDB" id="A0A2V4E0R4"/>
<keyword evidence="3" id="KW-0723">Serine/threonine-protein kinase</keyword>
<dbReference type="InterPro" id="IPR036465">
    <property type="entry name" value="vWFA_dom_sf"/>
</dbReference>
<comment type="caution">
    <text evidence="3">The sequence shown here is derived from an EMBL/GenBank/DDBJ whole genome shotgun (WGS) entry which is preliminary data.</text>
</comment>
<name>A0A2V4E0R4_9GAMM</name>
<feature type="chain" id="PRO_5015994015" evidence="1">
    <location>
        <begin position="25"/>
        <end position="656"/>
    </location>
</feature>
<feature type="domain" description="VWFA" evidence="2">
    <location>
        <begin position="232"/>
        <end position="434"/>
    </location>
</feature>
<dbReference type="PROSITE" id="PS50234">
    <property type="entry name" value="VWFA"/>
    <property type="match status" value="1"/>
</dbReference>
<keyword evidence="3" id="KW-0808">Transferase</keyword>
<dbReference type="InterPro" id="IPR002035">
    <property type="entry name" value="VWF_A"/>
</dbReference>
<dbReference type="RefSeq" id="WP_110422500.1">
    <property type="nucleotide sequence ID" value="NZ_QGLP01000003.1"/>
</dbReference>
<organism evidence="3 4">
    <name type="scientific">Gilliamella apicola</name>
    <dbReference type="NCBI Taxonomy" id="1196095"/>
    <lineage>
        <taxon>Bacteria</taxon>
        <taxon>Pseudomonadati</taxon>
        <taxon>Pseudomonadota</taxon>
        <taxon>Gammaproteobacteria</taxon>
        <taxon>Orbales</taxon>
        <taxon>Orbaceae</taxon>
        <taxon>Gilliamella</taxon>
    </lineage>
</organism>
<sequence>MKKTVLSTLLIGFSLTCLPLVSSALEPLKQAGKTTLYQRVLSTPNCELKKNINDATGQAVPAFSRYYVYERKNESNQEWLNVGPDSYGKTVGWINNSCAIAWNMQLTLVFTNPVDRDPLLFFKDKTSLSSIVDADKPETLLKPIRDALKENKPSAQILAQEPKEFVDFKSNFYLLPILQGEEVMNGQGFYERILEVASVSKQQTIINKNNQPSTSSSSTDDNTNQVAPFKAAIVFVIDSTISMDPYISRTKEAIERVYQRIEKEHLQDQVKFGLVSFRSSLKASDKLEFVSKVFADPNQVKNKDEFKKLSASLKQASVSTAYYAEDSYAGVAQALNDINWNSFGARYMILITDASAIPGDDKLSSTGMDAAQLRLEAQHKGVAIYALHLKTPSGEKDHQVAASQYSDLTYNDFIHKSLYYPVDAGDVNEFGKKVDLLAQALSEQVKLAYKGESSVGNALNAKDDNNSNMLNDALLLSKAMQLAYLGDTKGTKAPSVFKAWIADKDFIKPTIPTAEPRILLTKSQLSDLSDIVTKIANAANDGLISADDMFSQLRSVAAAMGQDPSKLKSDSVTKIADLGLLGEYLDNIPYKSDVTGLDQETWKSMSGIEQEKFIRNLNSKVRYYQKCNADVDRWISLSEGSDPRENVYPIPLEMLP</sequence>
<dbReference type="SUPFAM" id="SSF53300">
    <property type="entry name" value="vWA-like"/>
    <property type="match status" value="1"/>
</dbReference>
<dbReference type="EMBL" id="QGLP01000003">
    <property type="protein sequence ID" value="PXZ06772.1"/>
    <property type="molecule type" value="Genomic_DNA"/>
</dbReference>
<keyword evidence="1" id="KW-0732">Signal</keyword>
<keyword evidence="3" id="KW-0418">Kinase</keyword>
<evidence type="ECO:0000256" key="1">
    <source>
        <dbReference type="SAM" id="SignalP"/>
    </source>
</evidence>
<feature type="signal peptide" evidence="1">
    <location>
        <begin position="1"/>
        <end position="24"/>
    </location>
</feature>
<evidence type="ECO:0000259" key="2">
    <source>
        <dbReference type="PROSITE" id="PS50234"/>
    </source>
</evidence>
<dbReference type="GO" id="GO:0004674">
    <property type="term" value="F:protein serine/threonine kinase activity"/>
    <property type="evidence" value="ECO:0007669"/>
    <property type="project" value="UniProtKB-KW"/>
</dbReference>
<evidence type="ECO:0000313" key="4">
    <source>
        <dbReference type="Proteomes" id="UP000247483"/>
    </source>
</evidence>
<proteinExistence type="predicted"/>